<dbReference type="RefSeq" id="WP_092066103.1">
    <property type="nucleotide sequence ID" value="NZ_FOJU01000005.1"/>
</dbReference>
<reference evidence="2 3" key="1">
    <citation type="submission" date="2016-10" db="EMBL/GenBank/DDBJ databases">
        <authorList>
            <person name="de Groot N.N."/>
        </authorList>
    </citation>
    <scope>NUCLEOTIDE SEQUENCE [LARGE SCALE GENOMIC DNA]</scope>
    <source>
        <strain evidence="2 3">DSM 29316</strain>
    </source>
</reference>
<evidence type="ECO:0000259" key="1">
    <source>
        <dbReference type="Pfam" id="PF13460"/>
    </source>
</evidence>
<sequence length="281" mass="30079">MTYAVTAVSGQLGRAIAETLVALPGGVPVVGLARSPGKVADLGIDLRPGDYERPEQLQASLTGVDALVIVSGMAPPDQRIQQHRNVIDAARAAGVQKLVYTSIIGPEEGTRFSPVVQSNRQTEADIRASGLDWAIGRNGIYIEPDIDYIDSYKARGEIANSAGPGKCGYTTRSELAHAYAALLTRDDLNGGTFDLNGKPITQAELAGYLNQTFGTQLIYREMTPEDFVADRSAELGDFIGPIIGGIYEGIQQGAYDRPGDFEAVTGRPHQPWEALFSTLRA</sequence>
<dbReference type="Gene3D" id="3.40.50.720">
    <property type="entry name" value="NAD(P)-binding Rossmann-like Domain"/>
    <property type="match status" value="1"/>
</dbReference>
<keyword evidence="3" id="KW-1185">Reference proteome</keyword>
<dbReference type="AlphaFoldDB" id="A0A1I0YDF2"/>
<dbReference type="InterPro" id="IPR016040">
    <property type="entry name" value="NAD(P)-bd_dom"/>
</dbReference>
<proteinExistence type="predicted"/>
<dbReference type="PANTHER" id="PTHR47129:SF1">
    <property type="entry name" value="NMRA-LIKE DOMAIN-CONTAINING PROTEIN"/>
    <property type="match status" value="1"/>
</dbReference>
<dbReference type="SUPFAM" id="SSF51735">
    <property type="entry name" value="NAD(P)-binding Rossmann-fold domains"/>
    <property type="match status" value="1"/>
</dbReference>
<dbReference type="Gene3D" id="3.90.25.10">
    <property type="entry name" value="UDP-galactose 4-epimerase, domain 1"/>
    <property type="match status" value="1"/>
</dbReference>
<dbReference type="EMBL" id="FOJU01000005">
    <property type="protein sequence ID" value="SFB10388.1"/>
    <property type="molecule type" value="Genomic_DNA"/>
</dbReference>
<feature type="domain" description="NAD(P)-binding" evidence="1">
    <location>
        <begin position="9"/>
        <end position="184"/>
    </location>
</feature>
<name>A0A1I0YDF2_9RHOB</name>
<accession>A0A1I0YDF2</accession>
<evidence type="ECO:0000313" key="2">
    <source>
        <dbReference type="EMBL" id="SFB10388.1"/>
    </source>
</evidence>
<protein>
    <submittedName>
        <fullName evidence="2">NAD(P)H dehydrogenase (Quinone)</fullName>
    </submittedName>
</protein>
<dbReference type="Proteomes" id="UP000198796">
    <property type="component" value="Unassembled WGS sequence"/>
</dbReference>
<organism evidence="2 3">
    <name type="scientific">Poseidonocella pacifica</name>
    <dbReference type="NCBI Taxonomy" id="871651"/>
    <lineage>
        <taxon>Bacteria</taxon>
        <taxon>Pseudomonadati</taxon>
        <taxon>Pseudomonadota</taxon>
        <taxon>Alphaproteobacteria</taxon>
        <taxon>Rhodobacterales</taxon>
        <taxon>Roseobacteraceae</taxon>
        <taxon>Poseidonocella</taxon>
    </lineage>
</organism>
<gene>
    <name evidence="2" type="ORF">SAMN05421688_2869</name>
</gene>
<evidence type="ECO:0000313" key="3">
    <source>
        <dbReference type="Proteomes" id="UP000198796"/>
    </source>
</evidence>
<dbReference type="STRING" id="871651.SAMN05421688_2869"/>
<dbReference type="InterPro" id="IPR052718">
    <property type="entry name" value="NmrA-type_oxidoreductase"/>
</dbReference>
<dbReference type="Pfam" id="PF13460">
    <property type="entry name" value="NAD_binding_10"/>
    <property type="match status" value="1"/>
</dbReference>
<dbReference type="InterPro" id="IPR036291">
    <property type="entry name" value="NAD(P)-bd_dom_sf"/>
</dbReference>
<dbReference type="OrthoDB" id="7771794at2"/>
<dbReference type="PANTHER" id="PTHR47129">
    <property type="entry name" value="QUINONE OXIDOREDUCTASE 2"/>
    <property type="match status" value="1"/>
</dbReference>